<sequence length="65" mass="7415">MVKIDLMISYNNQVKAMTYVCELNPFSAVFTLAKNTQPTPTEESERICVLYIQAAWKILHMMASS</sequence>
<dbReference type="Proteomes" id="UP000827976">
    <property type="component" value="Chromosome 12"/>
</dbReference>
<reference evidence="2" key="1">
    <citation type="journal article" date="2022" name="Nat. Commun.">
        <title>Chromosome evolution and the genetic basis of agronomically important traits in greater yam.</title>
        <authorList>
            <person name="Bredeson J.V."/>
            <person name="Lyons J.B."/>
            <person name="Oniyinde I.O."/>
            <person name="Okereke N.R."/>
            <person name="Kolade O."/>
            <person name="Nnabue I."/>
            <person name="Nwadili C.O."/>
            <person name="Hribova E."/>
            <person name="Parker M."/>
            <person name="Nwogha J."/>
            <person name="Shu S."/>
            <person name="Carlson J."/>
            <person name="Kariba R."/>
            <person name="Muthemba S."/>
            <person name="Knop K."/>
            <person name="Barton G.J."/>
            <person name="Sherwood A.V."/>
            <person name="Lopez-Montes A."/>
            <person name="Asiedu R."/>
            <person name="Jamnadass R."/>
            <person name="Muchugi A."/>
            <person name="Goodstein D."/>
            <person name="Egesi C.N."/>
            <person name="Featherston J."/>
            <person name="Asfaw A."/>
            <person name="Simpson G.G."/>
            <person name="Dolezel J."/>
            <person name="Hendre P.S."/>
            <person name="Van Deynze A."/>
            <person name="Kumar P.L."/>
            <person name="Obidiegwu J.E."/>
            <person name="Bhattacharjee R."/>
            <person name="Rokhsar D.S."/>
        </authorList>
    </citation>
    <scope>NUCLEOTIDE SEQUENCE [LARGE SCALE GENOMIC DNA]</scope>
    <source>
        <strain evidence="2">cv. TDa95/00328</strain>
    </source>
</reference>
<evidence type="ECO:0000313" key="1">
    <source>
        <dbReference type="EMBL" id="KAH7668019.1"/>
    </source>
</evidence>
<keyword evidence="2" id="KW-1185">Reference proteome</keyword>
<proteinExistence type="predicted"/>
<comment type="caution">
    <text evidence="1">The sequence shown here is derived from an EMBL/GenBank/DDBJ whole genome shotgun (WGS) entry which is preliminary data.</text>
</comment>
<protein>
    <submittedName>
        <fullName evidence="1">Uncharacterized protein</fullName>
    </submittedName>
</protein>
<accession>A0ACB7V4F8</accession>
<gene>
    <name evidence="1" type="ORF">IHE45_12G096200</name>
</gene>
<dbReference type="EMBL" id="CM037022">
    <property type="protein sequence ID" value="KAH7668019.1"/>
    <property type="molecule type" value="Genomic_DNA"/>
</dbReference>
<name>A0ACB7V4F8_DIOAL</name>
<organism evidence="1 2">
    <name type="scientific">Dioscorea alata</name>
    <name type="common">Purple yam</name>
    <dbReference type="NCBI Taxonomy" id="55571"/>
    <lineage>
        <taxon>Eukaryota</taxon>
        <taxon>Viridiplantae</taxon>
        <taxon>Streptophyta</taxon>
        <taxon>Embryophyta</taxon>
        <taxon>Tracheophyta</taxon>
        <taxon>Spermatophyta</taxon>
        <taxon>Magnoliopsida</taxon>
        <taxon>Liliopsida</taxon>
        <taxon>Dioscoreales</taxon>
        <taxon>Dioscoreaceae</taxon>
        <taxon>Dioscorea</taxon>
    </lineage>
</organism>
<evidence type="ECO:0000313" key="2">
    <source>
        <dbReference type="Proteomes" id="UP000827976"/>
    </source>
</evidence>